<gene>
    <name evidence="1" type="ORF">CHR60_07395</name>
</gene>
<proteinExistence type="predicted"/>
<dbReference type="OrthoDB" id="7904838at2"/>
<dbReference type="EMBL" id="NOUV01000014">
    <property type="protein sequence ID" value="PDX86561.1"/>
    <property type="molecule type" value="Genomic_DNA"/>
</dbReference>
<name>A0A2A7B5G6_9FIRM</name>
<accession>A0A2A7B5G6</accession>
<reference evidence="1 2" key="1">
    <citation type="journal article" date="2017" name="Front. Microbiol.">
        <title>New Insights into the Diversity of the Genus Faecalibacterium.</title>
        <authorList>
            <person name="Benevides L."/>
            <person name="Burman S."/>
            <person name="Martin R."/>
            <person name="Robert V."/>
            <person name="Thomas M."/>
            <person name="Miquel S."/>
            <person name="Chain F."/>
            <person name="Sokol H."/>
            <person name="Bermudez-Humaran L.G."/>
            <person name="Morrison M."/>
            <person name="Langella P."/>
            <person name="Azevedo V.A."/>
            <person name="Chatel J.M."/>
            <person name="Soares S."/>
        </authorList>
    </citation>
    <scope>NUCLEOTIDE SEQUENCE [LARGE SCALE GENOMIC DNA]</scope>
    <source>
        <strain evidence="1 2">AHMP21</strain>
    </source>
</reference>
<sequence length="505" mass="54700">MGDYGITSKGFILKRLDEIYSSVCDALKENIGVDPSENPQSILNVLTTIFCDQIASVWEDYSHGYENLFPLTAEGVALDRCMQIGGVSRIGKARTTYLLSCTGKEGTTIPAGALVQTSTSPVRQFQCASIETITIKNWASLTIQPIDNISGTFTFSFSIERNATSGDVGTVSSSSKFSKKLTVTSYDDAINKMVAALQGFKAFESFGVSVKTVSNEKDQNVIVLTGAKESDSFSSSTCEYVTIVRVTSNILFESVDYGNFIHANNTITKIVTNIDGFESVANRITPNSGHLEQTDAEARSSYIDRLANRAHGTVASIVSILYSDVEGVTYATGYQNDTDETDADGRPPHSIEIVVQGGSDAAVANVIWKNKAAGIRAYGSYYSYATDMNGNSQYLEFTRVKTVYLLLSIKITSAGGLDDDYEERIKALLSNESPEVGKPIRLQRLIRPILENISGVDYVEIRGTLNEKSDVSSVEDSSMAVGVVAVSKEQQPLIVANGIRIVKVS</sequence>
<organism evidence="1 2">
    <name type="scientific">Faecalibacterium prausnitzii</name>
    <dbReference type="NCBI Taxonomy" id="853"/>
    <lineage>
        <taxon>Bacteria</taxon>
        <taxon>Bacillati</taxon>
        <taxon>Bacillota</taxon>
        <taxon>Clostridia</taxon>
        <taxon>Eubacteriales</taxon>
        <taxon>Oscillospiraceae</taxon>
        <taxon>Faecalibacterium</taxon>
    </lineage>
</organism>
<evidence type="ECO:0008006" key="3">
    <source>
        <dbReference type="Google" id="ProtNLM"/>
    </source>
</evidence>
<dbReference type="RefSeq" id="WP_097792433.1">
    <property type="nucleotide sequence ID" value="NZ_NOUV01000014.1"/>
</dbReference>
<dbReference type="AlphaFoldDB" id="A0A2A7B5G6"/>
<protein>
    <recommendedName>
        <fullName evidence="3">Baseplate protein J-like domain-containing protein</fullName>
    </recommendedName>
</protein>
<evidence type="ECO:0000313" key="1">
    <source>
        <dbReference type="EMBL" id="PDX86561.1"/>
    </source>
</evidence>
<dbReference type="Proteomes" id="UP000220904">
    <property type="component" value="Unassembled WGS sequence"/>
</dbReference>
<comment type="caution">
    <text evidence="1">The sequence shown here is derived from an EMBL/GenBank/DDBJ whole genome shotgun (WGS) entry which is preliminary data.</text>
</comment>
<evidence type="ECO:0000313" key="2">
    <source>
        <dbReference type="Proteomes" id="UP000220904"/>
    </source>
</evidence>